<evidence type="ECO:0000256" key="5">
    <source>
        <dbReference type="SAM" id="Phobius"/>
    </source>
</evidence>
<comment type="subcellular location">
    <subcellularLocation>
        <location evidence="1">Membrane</location>
        <topology evidence="1">Multi-pass membrane protein</topology>
    </subcellularLocation>
</comment>
<keyword evidence="3 5" id="KW-1133">Transmembrane helix</keyword>
<evidence type="ECO:0000256" key="3">
    <source>
        <dbReference type="ARBA" id="ARBA00022989"/>
    </source>
</evidence>
<evidence type="ECO:0000256" key="2">
    <source>
        <dbReference type="ARBA" id="ARBA00022692"/>
    </source>
</evidence>
<accession>A0A7C9NAF0</accession>
<dbReference type="AlphaFoldDB" id="A0A7C9NAF0"/>
<feature type="transmembrane region" description="Helical" evidence="5">
    <location>
        <begin position="63"/>
        <end position="81"/>
    </location>
</feature>
<feature type="domain" description="Ferric oxidoreductase" evidence="6">
    <location>
        <begin position="62"/>
        <end position="173"/>
    </location>
</feature>
<reference evidence="7" key="1">
    <citation type="submission" date="2018-08" db="EMBL/GenBank/DDBJ databases">
        <title>Murine metabolic-syndrome-specific gut microbial biobank.</title>
        <authorList>
            <person name="Liu C."/>
        </authorList>
    </citation>
    <scope>NUCLEOTIDE SEQUENCE [LARGE SCALE GENOMIC DNA]</scope>
    <source>
        <strain evidence="7">Z82</strain>
    </source>
</reference>
<feature type="transmembrane region" description="Helical" evidence="5">
    <location>
        <begin position="124"/>
        <end position="144"/>
    </location>
</feature>
<comment type="caution">
    <text evidence="7">The sequence shown here is derived from an EMBL/GenBank/DDBJ whole genome shotgun (WGS) entry which is preliminary data.</text>
</comment>
<evidence type="ECO:0000259" key="6">
    <source>
        <dbReference type="Pfam" id="PF01794"/>
    </source>
</evidence>
<feature type="transmembrane region" description="Helical" evidence="5">
    <location>
        <begin position="93"/>
        <end position="112"/>
    </location>
</feature>
<dbReference type="InterPro" id="IPR013130">
    <property type="entry name" value="Fe3_Rdtase_TM_dom"/>
</dbReference>
<keyword evidence="4 5" id="KW-0472">Membrane</keyword>
<name>A0A7C9NAF0_9BACT</name>
<feature type="transmembrane region" description="Helical" evidence="5">
    <location>
        <begin position="165"/>
        <end position="186"/>
    </location>
</feature>
<gene>
    <name evidence="7" type="ORF">D1639_04515</name>
</gene>
<sequence length="247" mass="26602">MGFIAVLACTLAFSLVFKDAIRKAPGAFYCLALLASVLYAATSFVSLPLSLQMLLFQLMQKGTLATALFVVVMYMGVFRDVRFVRQRLLPTRATLSIVACILALGHVAKYAVSFAPALASLAPSVAWGLALGAVAFALMAILGVTSFQAVKRRMGTQAWTALQRWAYLFYALLFAHIALFLAPASIQSPLGASGERLIAYTAVFGIYALLRTGKAIYDLLLGRARHVRRSQIAATTEPDDQASATAR</sequence>
<protein>
    <recommendedName>
        <fullName evidence="6">Ferric oxidoreductase domain-containing protein</fullName>
    </recommendedName>
</protein>
<proteinExistence type="predicted"/>
<dbReference type="GO" id="GO:0016020">
    <property type="term" value="C:membrane"/>
    <property type="evidence" value="ECO:0007669"/>
    <property type="project" value="UniProtKB-SubCell"/>
</dbReference>
<evidence type="ECO:0000256" key="4">
    <source>
        <dbReference type="ARBA" id="ARBA00023136"/>
    </source>
</evidence>
<evidence type="ECO:0000256" key="1">
    <source>
        <dbReference type="ARBA" id="ARBA00004141"/>
    </source>
</evidence>
<dbReference type="Pfam" id="PF01794">
    <property type="entry name" value="Ferric_reduct"/>
    <property type="match status" value="1"/>
</dbReference>
<evidence type="ECO:0000313" key="7">
    <source>
        <dbReference type="EMBL" id="NBI34304.1"/>
    </source>
</evidence>
<organism evidence="7">
    <name type="scientific">Muribaculaceae bacterium Z82</name>
    <dbReference type="NCBI Taxonomy" id="2304548"/>
    <lineage>
        <taxon>Bacteria</taxon>
        <taxon>Pseudomonadati</taxon>
        <taxon>Bacteroidota</taxon>
        <taxon>Bacteroidia</taxon>
        <taxon>Bacteroidales</taxon>
        <taxon>Muribaculaceae</taxon>
    </lineage>
</organism>
<feature type="transmembrane region" description="Helical" evidence="5">
    <location>
        <begin position="198"/>
        <end position="220"/>
    </location>
</feature>
<keyword evidence="2 5" id="KW-0812">Transmembrane</keyword>
<dbReference type="EMBL" id="QWKH01000021">
    <property type="protein sequence ID" value="NBI34304.1"/>
    <property type="molecule type" value="Genomic_DNA"/>
</dbReference>
<feature type="transmembrane region" description="Helical" evidence="5">
    <location>
        <begin position="27"/>
        <end position="51"/>
    </location>
</feature>